<dbReference type="Proteomes" id="UP001437256">
    <property type="component" value="Unassembled WGS sequence"/>
</dbReference>
<evidence type="ECO:0008006" key="3">
    <source>
        <dbReference type="Google" id="ProtNLM"/>
    </source>
</evidence>
<keyword evidence="2" id="KW-1185">Reference proteome</keyword>
<protein>
    <recommendedName>
        <fullName evidence="3">F-box domain-containing protein</fullName>
    </recommendedName>
</protein>
<reference evidence="1 2" key="1">
    <citation type="submission" date="2024-05" db="EMBL/GenBank/DDBJ databases">
        <title>A draft genome resource for the thread blight pathogen Marasmius tenuissimus strain MS-2.</title>
        <authorList>
            <person name="Yulfo-Soto G.E."/>
            <person name="Baruah I.K."/>
            <person name="Amoako-Attah I."/>
            <person name="Bukari Y."/>
            <person name="Meinhardt L.W."/>
            <person name="Bailey B.A."/>
            <person name="Cohen S.P."/>
        </authorList>
    </citation>
    <scope>NUCLEOTIDE SEQUENCE [LARGE SCALE GENOMIC DNA]</scope>
    <source>
        <strain evidence="1 2">MS-2</strain>
    </source>
</reference>
<name>A0ABR2Z8D7_9AGAR</name>
<comment type="caution">
    <text evidence="1">The sequence shown here is derived from an EMBL/GenBank/DDBJ whole genome shotgun (WGS) entry which is preliminary data.</text>
</comment>
<gene>
    <name evidence="1" type="ORF">AAF712_015861</name>
</gene>
<accession>A0ABR2Z8D7</accession>
<dbReference type="EMBL" id="JBBXMP010000514">
    <property type="protein sequence ID" value="KAL0057499.1"/>
    <property type="molecule type" value="Genomic_DNA"/>
</dbReference>
<proteinExistence type="predicted"/>
<evidence type="ECO:0000313" key="1">
    <source>
        <dbReference type="EMBL" id="KAL0057499.1"/>
    </source>
</evidence>
<evidence type="ECO:0000313" key="2">
    <source>
        <dbReference type="Proteomes" id="UP001437256"/>
    </source>
</evidence>
<organism evidence="1 2">
    <name type="scientific">Marasmius tenuissimus</name>
    <dbReference type="NCBI Taxonomy" id="585030"/>
    <lineage>
        <taxon>Eukaryota</taxon>
        <taxon>Fungi</taxon>
        <taxon>Dikarya</taxon>
        <taxon>Basidiomycota</taxon>
        <taxon>Agaricomycotina</taxon>
        <taxon>Agaricomycetes</taxon>
        <taxon>Agaricomycetidae</taxon>
        <taxon>Agaricales</taxon>
        <taxon>Marasmiineae</taxon>
        <taxon>Marasmiaceae</taxon>
        <taxon>Marasmius</taxon>
    </lineage>
</organism>
<sequence length="363" mass="41893">MPAPTFPCEILHEIISQYFLNARLLIMSHNGNVELVQGMTTQELEVSDLRTYRKWVPSGRQSFRTLEFGRILSYITTTQYLGQGGERHQVLQQIVDKADRRGRGLDITVQVWSNRRNPDHSPVLEILLLAQIGWRAFQFVARSVTLGVTCHFMDTVQPKLKDCAMLRVVINDYIVERGETTQDLVKSWQGMQNLKHLRLSWRPRQDEKLWNWGSVSNAESVLLGIRRLEVACSSATALWLLGHCRRVEQVRLSLTYEEQGFQQGAEEIDLKLDVVARISISVYDQSVNTIFTTMMRCLVCPQMHTFRVEWCYGPLTEHLEVVSVFLDRAEGEVDAGVYLSHAGPAERKRFANFKLRVLHYRQE</sequence>